<keyword evidence="2" id="KW-1185">Reference proteome</keyword>
<dbReference type="Proteomes" id="UP000567293">
    <property type="component" value="Unassembled WGS sequence"/>
</dbReference>
<reference evidence="1" key="1">
    <citation type="submission" date="2020-06" db="EMBL/GenBank/DDBJ databases">
        <title>Legume-microbial interactions unlock mineral nutrients during tropical forest succession.</title>
        <authorList>
            <person name="Epihov D.Z."/>
        </authorList>
    </citation>
    <scope>NUCLEOTIDE SEQUENCE [LARGE SCALE GENOMIC DNA]</scope>
    <source>
        <strain evidence="1">Pan2503</strain>
    </source>
</reference>
<proteinExistence type="predicted"/>
<name>A0A7V8NUU9_9BACT</name>
<dbReference type="AlphaFoldDB" id="A0A7V8NUU9"/>
<gene>
    <name evidence="1" type="ORF">HRJ53_22990</name>
</gene>
<feature type="non-terminal residue" evidence="1">
    <location>
        <position position="42"/>
    </location>
</feature>
<accession>A0A7V8NUU9</accession>
<comment type="caution">
    <text evidence="1">The sequence shown here is derived from an EMBL/GenBank/DDBJ whole genome shotgun (WGS) entry which is preliminary data.</text>
</comment>
<evidence type="ECO:0000313" key="1">
    <source>
        <dbReference type="EMBL" id="MBA0087863.1"/>
    </source>
</evidence>
<organism evidence="1 2">
    <name type="scientific">Candidatus Acidiferrum panamense</name>
    <dbReference type="NCBI Taxonomy" id="2741543"/>
    <lineage>
        <taxon>Bacteria</taxon>
        <taxon>Pseudomonadati</taxon>
        <taxon>Acidobacteriota</taxon>
        <taxon>Terriglobia</taxon>
        <taxon>Candidatus Acidiferrales</taxon>
        <taxon>Candidatus Acidiferrum</taxon>
    </lineage>
</organism>
<protein>
    <submittedName>
        <fullName evidence="1">AAA family ATPase</fullName>
    </submittedName>
</protein>
<dbReference type="EMBL" id="JACDQQ010002224">
    <property type="protein sequence ID" value="MBA0087863.1"/>
    <property type="molecule type" value="Genomic_DNA"/>
</dbReference>
<sequence>MFLNFYGLREQPFGVTPDPRFLYFSPAHREALASLFYGIETG</sequence>
<evidence type="ECO:0000313" key="2">
    <source>
        <dbReference type="Proteomes" id="UP000567293"/>
    </source>
</evidence>